<reference evidence="1 2" key="1">
    <citation type="submission" date="2017-11" db="EMBL/GenBank/DDBJ databases">
        <title>De novo assembly and phasing of dikaryotic genomes from two isolates of Puccinia coronata f. sp. avenae, the causal agent of oat crown rust.</title>
        <authorList>
            <person name="Miller M.E."/>
            <person name="Zhang Y."/>
            <person name="Omidvar V."/>
            <person name="Sperschneider J."/>
            <person name="Schwessinger B."/>
            <person name="Raley C."/>
            <person name="Palmer J.M."/>
            <person name="Garnica D."/>
            <person name="Upadhyaya N."/>
            <person name="Rathjen J."/>
            <person name="Taylor J.M."/>
            <person name="Park R.F."/>
            <person name="Dodds P.N."/>
            <person name="Hirsch C.D."/>
            <person name="Kianian S.F."/>
            <person name="Figueroa M."/>
        </authorList>
    </citation>
    <scope>NUCLEOTIDE SEQUENCE [LARGE SCALE GENOMIC DNA]</scope>
    <source>
        <strain evidence="1">12NC29</strain>
    </source>
</reference>
<proteinExistence type="predicted"/>
<gene>
    <name evidence="1" type="ORF">PCANC_21780</name>
</gene>
<name>A0A2N5TTI4_9BASI</name>
<evidence type="ECO:0000313" key="1">
    <source>
        <dbReference type="EMBL" id="PLW28758.1"/>
    </source>
</evidence>
<sequence length="144" mass="15601">MALVSHQFVELNGQNSPLPLFQSSWASPVCFENLITALPAAGINRSNTAVQAVLEQPPLKQPCLTGGWTGTVRPKQEPTGRTDLSNRSRLVLCKQLVPGTDWTGLSDPPAGALVKQCLSNHRLNSACPTTGQTRLFEHRSNCRV</sequence>
<dbReference type="Proteomes" id="UP000235388">
    <property type="component" value="Unassembled WGS sequence"/>
</dbReference>
<dbReference type="AlphaFoldDB" id="A0A2N5TTI4"/>
<dbReference type="EMBL" id="PGCJ01000433">
    <property type="protein sequence ID" value="PLW28758.1"/>
    <property type="molecule type" value="Genomic_DNA"/>
</dbReference>
<keyword evidence="2" id="KW-1185">Reference proteome</keyword>
<accession>A0A2N5TTI4</accession>
<protein>
    <submittedName>
        <fullName evidence="1">Uncharacterized protein</fullName>
    </submittedName>
</protein>
<evidence type="ECO:0000313" key="2">
    <source>
        <dbReference type="Proteomes" id="UP000235388"/>
    </source>
</evidence>
<comment type="caution">
    <text evidence="1">The sequence shown here is derived from an EMBL/GenBank/DDBJ whole genome shotgun (WGS) entry which is preliminary data.</text>
</comment>
<organism evidence="1 2">
    <name type="scientific">Puccinia coronata f. sp. avenae</name>
    <dbReference type="NCBI Taxonomy" id="200324"/>
    <lineage>
        <taxon>Eukaryota</taxon>
        <taxon>Fungi</taxon>
        <taxon>Dikarya</taxon>
        <taxon>Basidiomycota</taxon>
        <taxon>Pucciniomycotina</taxon>
        <taxon>Pucciniomycetes</taxon>
        <taxon>Pucciniales</taxon>
        <taxon>Pucciniaceae</taxon>
        <taxon>Puccinia</taxon>
    </lineage>
</organism>